<sequence>MIGKDDADIKRKTWLCVFICCGVFWLAVAAVIYWLFI</sequence>
<dbReference type="RefSeq" id="WP_142814500.1">
    <property type="nucleotide sequence ID" value="NZ_CP033893.1"/>
</dbReference>
<gene>
    <name evidence="2" type="ORF">EGO53_00960</name>
</gene>
<protein>
    <submittedName>
        <fullName evidence="2">YmiA family putative membrane protein</fullName>
    </submittedName>
</protein>
<dbReference type="EMBL" id="CP033893">
    <property type="protein sequence ID" value="QDL30452.1"/>
    <property type="molecule type" value="Genomic_DNA"/>
</dbReference>
<keyword evidence="1" id="KW-1133">Transmembrane helix</keyword>
<accession>A0A515CQK8</accession>
<keyword evidence="1" id="KW-0472">Membrane</keyword>
<evidence type="ECO:0000256" key="1">
    <source>
        <dbReference type="SAM" id="Phobius"/>
    </source>
</evidence>
<dbReference type="Pfam" id="PF22868">
    <property type="entry name" value="YmiA-like"/>
    <property type="match status" value="1"/>
</dbReference>
<name>A0A515CQK8_SERLI</name>
<proteinExistence type="predicted"/>
<organism evidence="2 3">
    <name type="scientific">Serratia liquefaciens</name>
    <dbReference type="NCBI Taxonomy" id="614"/>
    <lineage>
        <taxon>Bacteria</taxon>
        <taxon>Pseudomonadati</taxon>
        <taxon>Pseudomonadota</taxon>
        <taxon>Gammaproteobacteria</taxon>
        <taxon>Enterobacterales</taxon>
        <taxon>Yersiniaceae</taxon>
        <taxon>Serratia</taxon>
    </lineage>
</organism>
<dbReference type="NCBIfam" id="NF000536">
    <property type="entry name" value="YmiA"/>
    <property type="match status" value="1"/>
</dbReference>
<feature type="transmembrane region" description="Helical" evidence="1">
    <location>
        <begin position="12"/>
        <end position="36"/>
    </location>
</feature>
<dbReference type="InterPro" id="IPR047744">
    <property type="entry name" value="YmiA_put-like"/>
</dbReference>
<evidence type="ECO:0000313" key="2">
    <source>
        <dbReference type="EMBL" id="QDL30452.1"/>
    </source>
</evidence>
<reference evidence="2 3" key="1">
    <citation type="submission" date="2018-11" db="EMBL/GenBank/DDBJ databases">
        <title>The first complete genome of Serratia liquefaciens isolated from metalophyte plant revel distinctness adaptive mechanisms in an extreme habitat.</title>
        <authorList>
            <person name="Caneschi W.L."/>
            <person name="Sanchez A.B."/>
            <person name="Felestrino E.B."/>
            <person name="Assis R.A.B."/>
            <person name="Lemes C.G.C."/>
            <person name="Cordeiro I.F."/>
            <person name="Fonseca N.P."/>
            <person name="Villa M."/>
            <person name="Vieira I.T."/>
            <person name="Moraes L.A."/>
            <person name="Kamino L.H.Y."/>
            <person name="do Carmo F."/>
            <person name="Garcia C.M."/>
            <person name="Almeida N.F."/>
            <person name="Silva R.S."/>
            <person name="Ferro J.A."/>
            <person name="Ferro M.I.T."/>
            <person name="Varani A.M."/>
            <person name="Ferreira R.M."/>
            <person name="dos Santos V.L."/>
            <person name="Silva U.C."/>
            <person name="Setubal J.C."/>
            <person name="Moreira L.M."/>
        </authorList>
    </citation>
    <scope>NUCLEOTIDE SEQUENCE [LARGE SCALE GENOMIC DNA]</scope>
    <source>
        <strain evidence="2 3">FG3</strain>
    </source>
</reference>
<evidence type="ECO:0000313" key="3">
    <source>
        <dbReference type="Proteomes" id="UP000317572"/>
    </source>
</evidence>
<dbReference type="AlphaFoldDB" id="A0A515CQK8"/>
<keyword evidence="1" id="KW-0812">Transmembrane</keyword>
<dbReference type="Proteomes" id="UP000317572">
    <property type="component" value="Chromosome"/>
</dbReference>